<keyword evidence="2" id="KW-0963">Cytoplasm</keyword>
<evidence type="ECO:0000256" key="5">
    <source>
        <dbReference type="SAM" id="MobiDB-lite"/>
    </source>
</evidence>
<comment type="subcellular location">
    <subcellularLocation>
        <location evidence="1">Cytoplasm</location>
    </subcellularLocation>
</comment>
<dbReference type="SUPFAM" id="SSF81296">
    <property type="entry name" value="E set domains"/>
    <property type="match status" value="1"/>
</dbReference>
<dbReference type="PANTHER" id="PTHR48098:SF3">
    <property type="entry name" value="IRON(III) ENTEROBACTIN ESTERASE"/>
    <property type="match status" value="1"/>
</dbReference>
<dbReference type="InterPro" id="IPR000801">
    <property type="entry name" value="Esterase-like"/>
</dbReference>
<dbReference type="InterPro" id="IPR029058">
    <property type="entry name" value="AB_hydrolase_fold"/>
</dbReference>
<dbReference type="RefSeq" id="WP_253754382.1">
    <property type="nucleotide sequence ID" value="NZ_JAMZDZ010000001.1"/>
</dbReference>
<name>A0ABV8LKW8_9ACTN</name>
<evidence type="ECO:0000313" key="7">
    <source>
        <dbReference type="EMBL" id="MFC4131138.1"/>
    </source>
</evidence>
<evidence type="ECO:0000256" key="3">
    <source>
        <dbReference type="ARBA" id="ARBA00022801"/>
    </source>
</evidence>
<dbReference type="Proteomes" id="UP001595816">
    <property type="component" value="Unassembled WGS sequence"/>
</dbReference>
<dbReference type="InterPro" id="IPR050583">
    <property type="entry name" value="Mycobacterial_A85_antigen"/>
</dbReference>
<dbReference type="EC" id="3.1.1.-" evidence="7"/>
<dbReference type="InterPro" id="IPR021764">
    <property type="entry name" value="Enterochelin_esterase_N"/>
</dbReference>
<dbReference type="EMBL" id="JBHSAY010000006">
    <property type="protein sequence ID" value="MFC4131138.1"/>
    <property type="molecule type" value="Genomic_DNA"/>
</dbReference>
<dbReference type="NCBIfam" id="NF007758">
    <property type="entry name" value="PRK10439.1"/>
    <property type="match status" value="1"/>
</dbReference>
<dbReference type="Gene3D" id="3.40.50.1820">
    <property type="entry name" value="alpha/beta hydrolase"/>
    <property type="match status" value="1"/>
</dbReference>
<evidence type="ECO:0000259" key="6">
    <source>
        <dbReference type="Pfam" id="PF11806"/>
    </source>
</evidence>
<sequence>MRATGRVCSAEPLCGAETPSENRHNPGRRGTSAAPALYTLHGWFMEGTMVLQIDSADDPHYRIVTITYQQPAGEPDPHDVFLRFVTLDENARRARDLTPYLMSPEPGGLWRWTARLRADFRASYQICPSPTPLPTGTLDDQAWTELLATGVADASNPATFPTISGNPGPASIVELPQASAQPWRQPRPGTAAGALVSGDIDSDVLANTRRVWTYLPPGGVHADSPADVVVLLDGGDWMRIDVTTTLDNLIADQAIGPTVVVMVDTEHTRWQELPDHPRFLRFLVEELMPWITSQWPVTADPTRTVIAGQSLGGLMPAYTGLHASHRFGLVLTQSGSFQWPKGSEFDTAAGAVIRQYAAAPRVPIRIFQEAGLVEVLLLDKNRHMRDVLTAKGYPLTYREYYGGHDYASWRGGLADGLAALLGASRTAVGGDPAPTQGRDQAT</sequence>
<evidence type="ECO:0000313" key="8">
    <source>
        <dbReference type="Proteomes" id="UP001595816"/>
    </source>
</evidence>
<evidence type="ECO:0000256" key="2">
    <source>
        <dbReference type="ARBA" id="ARBA00022490"/>
    </source>
</evidence>
<keyword evidence="8" id="KW-1185">Reference proteome</keyword>
<dbReference type="Gene3D" id="2.60.40.10">
    <property type="entry name" value="Immunoglobulins"/>
    <property type="match status" value="1"/>
</dbReference>
<protein>
    <submittedName>
        <fullName evidence="7">Enterochelin esterase</fullName>
        <ecNumber evidence="7">3.1.1.-</ecNumber>
    </submittedName>
</protein>
<reference evidence="8" key="1">
    <citation type="journal article" date="2019" name="Int. J. Syst. Evol. Microbiol.">
        <title>The Global Catalogue of Microorganisms (GCM) 10K type strain sequencing project: providing services to taxonomists for standard genome sequencing and annotation.</title>
        <authorList>
            <consortium name="The Broad Institute Genomics Platform"/>
            <consortium name="The Broad Institute Genome Sequencing Center for Infectious Disease"/>
            <person name="Wu L."/>
            <person name="Ma J."/>
        </authorList>
    </citation>
    <scope>NUCLEOTIDE SEQUENCE [LARGE SCALE GENOMIC DNA]</scope>
    <source>
        <strain evidence="8">CGMCC 4.7289</strain>
    </source>
</reference>
<comment type="caution">
    <text evidence="7">The sequence shown here is derived from an EMBL/GenBank/DDBJ whole genome shotgun (WGS) entry which is preliminary data.</text>
</comment>
<feature type="region of interest" description="Disordered" evidence="5">
    <location>
        <begin position="1"/>
        <end position="30"/>
    </location>
</feature>
<dbReference type="InterPro" id="IPR013783">
    <property type="entry name" value="Ig-like_fold"/>
</dbReference>
<keyword evidence="3 7" id="KW-0378">Hydrolase</keyword>
<dbReference type="Pfam" id="PF00756">
    <property type="entry name" value="Esterase"/>
    <property type="match status" value="1"/>
</dbReference>
<organism evidence="7 8">
    <name type="scientific">Hamadaea flava</name>
    <dbReference type="NCBI Taxonomy" id="1742688"/>
    <lineage>
        <taxon>Bacteria</taxon>
        <taxon>Bacillati</taxon>
        <taxon>Actinomycetota</taxon>
        <taxon>Actinomycetes</taxon>
        <taxon>Micromonosporales</taxon>
        <taxon>Micromonosporaceae</taxon>
        <taxon>Hamadaea</taxon>
    </lineage>
</organism>
<comment type="similarity">
    <text evidence="4">Belongs to the Fes family.</text>
</comment>
<accession>A0ABV8LKW8</accession>
<dbReference type="PANTHER" id="PTHR48098">
    <property type="entry name" value="ENTEROCHELIN ESTERASE-RELATED"/>
    <property type="match status" value="1"/>
</dbReference>
<dbReference type="Pfam" id="PF11806">
    <property type="entry name" value="Enterochelin_N"/>
    <property type="match status" value="1"/>
</dbReference>
<gene>
    <name evidence="7" type="primary">fes</name>
    <name evidence="7" type="ORF">ACFOZ4_11040</name>
</gene>
<feature type="domain" description="Enterochelin esterase N-terminal" evidence="6">
    <location>
        <begin position="94"/>
        <end position="183"/>
    </location>
</feature>
<evidence type="ECO:0000256" key="4">
    <source>
        <dbReference type="ARBA" id="ARBA00024201"/>
    </source>
</evidence>
<dbReference type="SUPFAM" id="SSF53474">
    <property type="entry name" value="alpha/beta-Hydrolases"/>
    <property type="match status" value="1"/>
</dbReference>
<evidence type="ECO:0000256" key="1">
    <source>
        <dbReference type="ARBA" id="ARBA00004496"/>
    </source>
</evidence>
<dbReference type="InterPro" id="IPR014756">
    <property type="entry name" value="Ig_E-set"/>
</dbReference>
<dbReference type="GO" id="GO:0016787">
    <property type="term" value="F:hydrolase activity"/>
    <property type="evidence" value="ECO:0007669"/>
    <property type="project" value="UniProtKB-KW"/>
</dbReference>
<proteinExistence type="inferred from homology"/>